<dbReference type="HOGENOM" id="CLU_131909_0_0_2"/>
<evidence type="ECO:0000256" key="6">
    <source>
        <dbReference type="ARBA" id="ARBA00023186"/>
    </source>
</evidence>
<dbReference type="AlphaFoldDB" id="A7I9C2"/>
<evidence type="ECO:0000313" key="11">
    <source>
        <dbReference type="EMBL" id="ABS56333.1"/>
    </source>
</evidence>
<dbReference type="GO" id="GO:0005737">
    <property type="term" value="C:cytoplasm"/>
    <property type="evidence" value="ECO:0007669"/>
    <property type="project" value="UniProtKB-SubCell"/>
</dbReference>
<dbReference type="eggNOG" id="arCOG01342">
    <property type="taxonomic scope" value="Archaea"/>
</dbReference>
<evidence type="ECO:0000256" key="3">
    <source>
        <dbReference type="ARBA" id="ARBA00011716"/>
    </source>
</evidence>
<dbReference type="CDD" id="cd23162">
    <property type="entry name" value="Prefoldin_beta_GimC"/>
    <property type="match status" value="1"/>
</dbReference>
<keyword evidence="12" id="KW-1185">Reference proteome</keyword>
<dbReference type="GO" id="GO:0051082">
    <property type="term" value="F:unfolded protein binding"/>
    <property type="evidence" value="ECO:0007669"/>
    <property type="project" value="UniProtKB-UniRule"/>
</dbReference>
<dbReference type="PANTHER" id="PTHR20903">
    <property type="entry name" value="PREFOLDIN SUBUNIT 1-RELATED"/>
    <property type="match status" value="1"/>
</dbReference>
<accession>A7I9C2</accession>
<reference evidence="12" key="1">
    <citation type="journal article" date="2015" name="Microbiology">
        <title>Genome of Methanoregula boonei 6A8 reveals adaptations to oligotrophic peatland environments.</title>
        <authorList>
            <person name="Braeuer S."/>
            <person name="Cadillo-Quiroz H."/>
            <person name="Kyrpides N."/>
            <person name="Woyke T."/>
            <person name="Goodwin L."/>
            <person name="Detter C."/>
            <person name="Podell S."/>
            <person name="Yavitt J.B."/>
            <person name="Zinder S.H."/>
        </authorList>
    </citation>
    <scope>NUCLEOTIDE SEQUENCE [LARGE SCALE GENOMIC DNA]</scope>
    <source>
        <strain evidence="12">DSM 21154 / JCM 14090 / 6A8</strain>
    </source>
</reference>
<dbReference type="EMBL" id="CP000780">
    <property type="protein sequence ID" value="ABS56333.1"/>
    <property type="molecule type" value="Genomic_DNA"/>
</dbReference>
<comment type="subcellular location">
    <subcellularLocation>
        <location evidence="1 9">Cytoplasm</location>
    </subcellularLocation>
</comment>
<keyword evidence="6 9" id="KW-0143">Chaperone</keyword>
<dbReference type="NCBIfam" id="TIGR02338">
    <property type="entry name" value="gimC_beta"/>
    <property type="match status" value="1"/>
</dbReference>
<dbReference type="PANTHER" id="PTHR20903:SF0">
    <property type="entry name" value="PREFOLDIN SUBUNIT 1"/>
    <property type="match status" value="1"/>
</dbReference>
<dbReference type="GO" id="GO:0044183">
    <property type="term" value="F:protein folding chaperone"/>
    <property type="evidence" value="ECO:0007669"/>
    <property type="project" value="TreeGrafter"/>
</dbReference>
<sequence length="129" mass="14516">MNLDTEDSIMQNISPKVQNQFAMLQQVQQQLQTVLSQKAQYEMAVREAKRAAEEVKDAADDTPMYLSIGTVMVQKKKDYIDGKLTEKVETLELRIKSLEKQETLLQGKFEQLQSQIKAALEGKGAPNAA</sequence>
<keyword evidence="10" id="KW-0175">Coiled coil</keyword>
<dbReference type="STRING" id="456442.Mboo_1817"/>
<dbReference type="GO" id="GO:0016272">
    <property type="term" value="C:prefoldin complex"/>
    <property type="evidence" value="ECO:0007669"/>
    <property type="project" value="UniProtKB-UniRule"/>
</dbReference>
<evidence type="ECO:0000256" key="1">
    <source>
        <dbReference type="ARBA" id="ARBA00004496"/>
    </source>
</evidence>
<gene>
    <name evidence="9" type="primary">pfdB</name>
    <name evidence="11" type="ordered locus">Mboo_1817</name>
</gene>
<evidence type="ECO:0000256" key="2">
    <source>
        <dbReference type="ARBA" id="ARBA00008045"/>
    </source>
</evidence>
<dbReference type="HAMAP" id="MF_00307">
    <property type="entry name" value="PfdB"/>
    <property type="match status" value="1"/>
</dbReference>
<dbReference type="Pfam" id="PF01920">
    <property type="entry name" value="Prefoldin_2"/>
    <property type="match status" value="1"/>
</dbReference>
<comment type="function">
    <text evidence="7 9">Molecular chaperone capable of stabilizing a range of proteins. Seems to fulfill an ATP-independent, HSP70-like function in archaeal de novo protein folding.</text>
</comment>
<name>A7I9C2_METB6</name>
<evidence type="ECO:0000256" key="5">
    <source>
        <dbReference type="ARBA" id="ARBA00022490"/>
    </source>
</evidence>
<dbReference type="KEGG" id="mbn:Mboo_1817"/>
<dbReference type="InterPro" id="IPR002777">
    <property type="entry name" value="PFD_beta-like"/>
</dbReference>
<evidence type="ECO:0000313" key="12">
    <source>
        <dbReference type="Proteomes" id="UP000002408"/>
    </source>
</evidence>
<protein>
    <recommendedName>
        <fullName evidence="4 9">Prefoldin subunit beta</fullName>
    </recommendedName>
    <alternativeName>
        <fullName evidence="8 9">GimC subunit beta</fullName>
    </alternativeName>
</protein>
<organism evidence="11 12">
    <name type="scientific">Methanoregula boonei (strain DSM 21154 / JCM 14090 / 6A8)</name>
    <dbReference type="NCBI Taxonomy" id="456442"/>
    <lineage>
        <taxon>Archaea</taxon>
        <taxon>Methanobacteriati</taxon>
        <taxon>Methanobacteriota</taxon>
        <taxon>Stenosarchaea group</taxon>
        <taxon>Methanomicrobia</taxon>
        <taxon>Methanomicrobiales</taxon>
        <taxon>Methanoregulaceae</taxon>
        <taxon>Methanoregula</taxon>
    </lineage>
</organism>
<comment type="similarity">
    <text evidence="2 9">Belongs to the prefoldin subunit beta family.</text>
</comment>
<dbReference type="InterPro" id="IPR012713">
    <property type="entry name" value="PfdB"/>
</dbReference>
<dbReference type="SUPFAM" id="SSF46579">
    <property type="entry name" value="Prefoldin"/>
    <property type="match status" value="1"/>
</dbReference>
<dbReference type="InterPro" id="IPR009053">
    <property type="entry name" value="Prefoldin"/>
</dbReference>
<evidence type="ECO:0000256" key="4">
    <source>
        <dbReference type="ARBA" id="ARBA00016304"/>
    </source>
</evidence>
<proteinExistence type="inferred from homology"/>
<dbReference type="Proteomes" id="UP000002408">
    <property type="component" value="Chromosome"/>
</dbReference>
<dbReference type="Gene3D" id="1.10.287.370">
    <property type="match status" value="1"/>
</dbReference>
<comment type="subunit">
    <text evidence="3 9">Heterohexamer of two alpha and four beta subunits.</text>
</comment>
<evidence type="ECO:0000256" key="8">
    <source>
        <dbReference type="ARBA" id="ARBA00033461"/>
    </source>
</evidence>
<evidence type="ECO:0000256" key="9">
    <source>
        <dbReference type="HAMAP-Rule" id="MF_00307"/>
    </source>
</evidence>
<evidence type="ECO:0000256" key="10">
    <source>
        <dbReference type="SAM" id="Coils"/>
    </source>
</evidence>
<keyword evidence="5 9" id="KW-0963">Cytoplasm</keyword>
<evidence type="ECO:0000256" key="7">
    <source>
        <dbReference type="ARBA" id="ARBA00025077"/>
    </source>
</evidence>
<feature type="coiled-coil region" evidence="10">
    <location>
        <begin position="24"/>
        <end position="115"/>
    </location>
</feature>